<organism evidence="2">
    <name type="scientific">Cassava frogskin virus</name>
    <dbReference type="NCBI Taxonomy" id="344905"/>
    <lineage>
        <taxon>Viruses</taxon>
        <taxon>Riboviria</taxon>
        <taxon>Orthornavirae</taxon>
        <taxon>Duplornaviricota</taxon>
        <taxon>Resentoviricetes</taxon>
        <taxon>Reovirales</taxon>
    </lineage>
</organism>
<dbReference type="Pfam" id="PF22209">
    <property type="entry name" value="CPV_RdRP_N"/>
    <property type="match status" value="1"/>
</dbReference>
<reference evidence="2" key="1">
    <citation type="journal article" date="2008" name="J. Phytopathol.">
        <title>Identification of Three Strains of a Virus Associated with Cassava Plants Affected by Frogskin Disease.</title>
        <authorList>
            <person name="Calvert L.A."/>
            <person name="Cuervo M."/>
            <person name="Lozano I."/>
            <person name="Villarreal N."/>
            <person name="Arroyave J."/>
        </authorList>
    </citation>
    <scope>NUCLEOTIDE SEQUENCE</scope>
</reference>
<accession>Q0R331</accession>
<sequence>RPGYHEKLNQEQRNLNNYDLIFKLLKSGKVLSQDEHLAGRTIIGTDLTHIWKEPEILVRPPAYDLSKSYYTFSQSSLGFQDHSHQYLVSVDVKDILKHFFLLKEYEKGKIEATYSEQQRIDILILFFLITEANYQTRFSNIWRQSLAFLLSYLAKYCDQKGIDPKCLEQINEIYPTLMPFRLMATLLKSYQEIPFMEKANMIHWRENTSGLSVLPLLIHAICNLTTQLLTEVITEVEMVICFQHYVDCCVTGYQDTKLKNQKLIRSWLREGLSNLPPQEIPHWSIDGMLNGTKMRYMKENKLAQTEIEKMREKRAMLQPYLLNYIQKGVSEPETIYQTCQMWQVTRVIANDGTYFASQPA</sequence>
<feature type="domain" description="RNA-directed RNA polymerase N-terminal" evidence="1">
    <location>
        <begin position="54"/>
        <end position="327"/>
    </location>
</feature>
<evidence type="ECO:0000313" key="2">
    <source>
        <dbReference type="EMBL" id="ABA46925.1"/>
    </source>
</evidence>
<protein>
    <submittedName>
        <fullName evidence="2">Putative RNA dependent RNA polymerase</fullName>
    </submittedName>
</protein>
<evidence type="ECO:0000259" key="1">
    <source>
        <dbReference type="Pfam" id="PF22209"/>
    </source>
</evidence>
<proteinExistence type="predicted"/>
<feature type="non-terminal residue" evidence="2">
    <location>
        <position position="360"/>
    </location>
</feature>
<name>Q0R331_9REOV</name>
<dbReference type="EMBL" id="AH015299">
    <property type="protein sequence ID" value="ABA46925.1"/>
    <property type="molecule type" value="Genomic_RNA"/>
</dbReference>
<dbReference type="InterPro" id="IPR054006">
    <property type="entry name" value="RdRP_N"/>
</dbReference>
<feature type="non-terminal residue" evidence="2">
    <location>
        <position position="1"/>
    </location>
</feature>